<dbReference type="GO" id="GO:0005975">
    <property type="term" value="P:carbohydrate metabolic process"/>
    <property type="evidence" value="ECO:0007669"/>
    <property type="project" value="InterPro"/>
</dbReference>
<keyword evidence="3" id="KW-1185">Reference proteome</keyword>
<evidence type="ECO:0000259" key="1">
    <source>
        <dbReference type="PROSITE" id="PS51677"/>
    </source>
</evidence>
<dbReference type="InterPro" id="IPR011330">
    <property type="entry name" value="Glyco_hydro/deAcase_b/a-brl"/>
</dbReference>
<reference evidence="3" key="1">
    <citation type="submission" date="2018-05" db="EMBL/GenBank/DDBJ databases">
        <authorList>
            <person name="Klenk H.-P."/>
            <person name="Huntemann M."/>
            <person name="Clum A."/>
            <person name="Pillay M."/>
            <person name="Palaniappan K."/>
            <person name="Varghese N."/>
            <person name="Mikhailova N."/>
            <person name="Stamatis D."/>
            <person name="Reddy T."/>
            <person name="Daum C."/>
            <person name="Shapiro N."/>
            <person name="Ivanova N."/>
            <person name="Kyrpides N."/>
            <person name="Woyke T."/>
        </authorList>
    </citation>
    <scope>NUCLEOTIDE SEQUENCE [LARGE SCALE GENOMIC DNA]</scope>
    <source>
        <strain evidence="3">DSM 45417</strain>
    </source>
</reference>
<dbReference type="PROSITE" id="PS51677">
    <property type="entry name" value="NODB"/>
    <property type="match status" value="1"/>
</dbReference>
<protein>
    <submittedName>
        <fullName evidence="2">Polysaccharide deacetylase</fullName>
    </submittedName>
</protein>
<accession>A0A317QDI0</accession>
<evidence type="ECO:0000313" key="2">
    <source>
        <dbReference type="EMBL" id="PWW21402.1"/>
    </source>
</evidence>
<dbReference type="SUPFAM" id="SSF88713">
    <property type="entry name" value="Glycoside hydrolase/deacetylase"/>
    <property type="match status" value="1"/>
</dbReference>
<dbReference type="EMBL" id="QGTX01000001">
    <property type="protein sequence ID" value="PWW21402.1"/>
    <property type="molecule type" value="Genomic_DNA"/>
</dbReference>
<sequence length="251" mass="26592">MTGTPPAARVYRAGRRAALTAARRAAGTVAGSVVSVRTTAPSVALTFDDGPEPGGTDRVLAALADAGATATFFVLMTRVRRHRALFEEVVAAGHEVALHGVDHRPLPTLPPHEVGPVLRAGRAELEDALGRTVRWHRPPNGRQTPRTWRAVTGAGLTPVLWGPTTWDWRDVPHERRLAKSREGLHRGAIVLAHDGFAGPEDGAADGPAPVLDKGRLVTEVLAGYAADGLRARSLGEVLAGGTAVREARFVR</sequence>
<gene>
    <name evidence="2" type="ORF">JD79_00531</name>
</gene>
<comment type="caution">
    <text evidence="2">The sequence shown here is derived from an EMBL/GenBank/DDBJ whole genome shotgun (WGS) entry which is preliminary data.</text>
</comment>
<proteinExistence type="predicted"/>
<dbReference type="OrthoDB" id="9763050at2"/>
<dbReference type="InterPro" id="IPR050248">
    <property type="entry name" value="Polysacc_deacetylase_ArnD"/>
</dbReference>
<dbReference type="Gene3D" id="3.20.20.370">
    <property type="entry name" value="Glycoside hydrolase/deacetylase"/>
    <property type="match status" value="1"/>
</dbReference>
<feature type="domain" description="NodB homology" evidence="1">
    <location>
        <begin position="41"/>
        <end position="227"/>
    </location>
</feature>
<dbReference type="GO" id="GO:0016810">
    <property type="term" value="F:hydrolase activity, acting on carbon-nitrogen (but not peptide) bonds"/>
    <property type="evidence" value="ECO:0007669"/>
    <property type="project" value="InterPro"/>
</dbReference>
<dbReference type="PANTHER" id="PTHR10587">
    <property type="entry name" value="GLYCOSYL TRANSFERASE-RELATED"/>
    <property type="match status" value="1"/>
</dbReference>
<dbReference type="InterPro" id="IPR002509">
    <property type="entry name" value="NODB_dom"/>
</dbReference>
<dbReference type="RefSeq" id="WP_110004285.1">
    <property type="nucleotide sequence ID" value="NZ_QGTX01000001.1"/>
</dbReference>
<organism evidence="2 3">
    <name type="scientific">Geodermatophilus normandii</name>
    <dbReference type="NCBI Taxonomy" id="1137989"/>
    <lineage>
        <taxon>Bacteria</taxon>
        <taxon>Bacillati</taxon>
        <taxon>Actinomycetota</taxon>
        <taxon>Actinomycetes</taxon>
        <taxon>Geodermatophilales</taxon>
        <taxon>Geodermatophilaceae</taxon>
        <taxon>Geodermatophilus</taxon>
    </lineage>
</organism>
<dbReference type="PANTHER" id="PTHR10587:SF137">
    <property type="entry name" value="4-DEOXY-4-FORMAMIDO-L-ARABINOSE-PHOSPHOUNDECAPRENOL DEFORMYLASE ARND-RELATED"/>
    <property type="match status" value="1"/>
</dbReference>
<dbReference type="Proteomes" id="UP000246661">
    <property type="component" value="Unassembled WGS sequence"/>
</dbReference>
<dbReference type="AlphaFoldDB" id="A0A317QDI0"/>
<dbReference type="Pfam" id="PF01522">
    <property type="entry name" value="Polysacc_deac_1"/>
    <property type="match status" value="1"/>
</dbReference>
<name>A0A317QDI0_9ACTN</name>
<evidence type="ECO:0000313" key="3">
    <source>
        <dbReference type="Proteomes" id="UP000246661"/>
    </source>
</evidence>